<organism evidence="3 4">
    <name type="scientific">Variovorax paradoxus</name>
    <dbReference type="NCBI Taxonomy" id="34073"/>
    <lineage>
        <taxon>Bacteria</taxon>
        <taxon>Pseudomonadati</taxon>
        <taxon>Pseudomonadota</taxon>
        <taxon>Betaproteobacteria</taxon>
        <taxon>Burkholderiales</taxon>
        <taxon>Comamonadaceae</taxon>
        <taxon>Variovorax</taxon>
    </lineage>
</organism>
<protein>
    <recommendedName>
        <fullName evidence="1">LPS-assembly protein LptD</fullName>
    </recommendedName>
</protein>
<dbReference type="AlphaFoldDB" id="A0AA91DHG6"/>
<accession>A0AA91DHG6</accession>
<dbReference type="InterPro" id="IPR007543">
    <property type="entry name" value="LptD_C"/>
</dbReference>
<dbReference type="GO" id="GO:1990351">
    <property type="term" value="C:transporter complex"/>
    <property type="evidence" value="ECO:0007669"/>
    <property type="project" value="TreeGrafter"/>
</dbReference>
<feature type="chain" id="PRO_5041506752" description="LPS-assembly protein LptD" evidence="1">
    <location>
        <begin position="29"/>
        <end position="797"/>
    </location>
</feature>
<comment type="subunit">
    <text evidence="1">Component of the lipopolysaccharide transport and assembly complex. Interacts with LptE and LptA.</text>
</comment>
<dbReference type="PANTHER" id="PTHR30189">
    <property type="entry name" value="LPS-ASSEMBLY PROTEIN"/>
    <property type="match status" value="1"/>
</dbReference>
<gene>
    <name evidence="1" type="primary">lptD</name>
    <name evidence="3" type="ORF">A3K87_04195</name>
</gene>
<name>A0AA91DHG6_VARPD</name>
<dbReference type="InterPro" id="IPR020889">
    <property type="entry name" value="LipoPS_assembly_LptD"/>
</dbReference>
<comment type="caution">
    <text evidence="1">Lacks conserved residue(s) required for the propagation of feature annotation.</text>
</comment>
<dbReference type="RefSeq" id="WP_081271334.1">
    <property type="nucleotide sequence ID" value="NZ_LVHG01000095.1"/>
</dbReference>
<dbReference type="GO" id="GO:0015920">
    <property type="term" value="P:lipopolysaccharide transport"/>
    <property type="evidence" value="ECO:0007669"/>
    <property type="project" value="InterPro"/>
</dbReference>
<dbReference type="EMBL" id="LVHG01000095">
    <property type="protein sequence ID" value="OAK57091.1"/>
    <property type="molecule type" value="Genomic_DNA"/>
</dbReference>
<keyword evidence="1" id="KW-0998">Cell outer membrane</keyword>
<comment type="subcellular location">
    <subcellularLocation>
        <location evidence="1">Cell outer membrane</location>
    </subcellularLocation>
</comment>
<keyword evidence="1" id="KW-0732">Signal</keyword>
<dbReference type="PANTHER" id="PTHR30189:SF1">
    <property type="entry name" value="LPS-ASSEMBLY PROTEIN LPTD"/>
    <property type="match status" value="1"/>
</dbReference>
<evidence type="ECO:0000313" key="4">
    <source>
        <dbReference type="Proteomes" id="UP000077852"/>
    </source>
</evidence>
<sequence length="797" mass="88675" precursor="true">MKSRWRGWPLPSMALSLMLLLHARSAIAQETQQGWIDAPMTLRRTPQLAETIPPAERGMHPSLVEGDRLSGRPDLEVVVEGDASLRRGETRITADRLTYQPPGDLATATGNVRLNQAGNVYEGPQLQLKVESFEGFFEHVRYTLLGTGAHGDAERIDFVDANVSVARHATYTTCLRENYAGWVPAWMLSAVTLTTDNQTNLATATDAQISFLGVTTPSLPSVSFPLNNARQSGLLPPVIGFDTTNGFEYLQPYYWNIAPNRDLTLYPEIMSNRGVNLGTEFRYLEKNYSGQIRIDEMPSDSLRDRNRWGLWASHNQKLDPKPFGLDSLSTSFNINRVSDDDYWRDFSHTPTLTSRQLTNEADLNWTKGDWSGQARTLSYQTLQYAASPITPSYNRVPQVTANYTKYDWHGLDVSGTLDYTRFRVDSAYAPTLNGIKQPDGERVVGNLQISRPWVTPGGYVIPKLLLHTASYQLASPLADGRTSITSVVPTVSLDSGLVFERDASLFGSAWRQTLEPRAFYVHTPYRDQSQLPVYDTAANDISFATLYTENAFSGNDRVSDTNTLTTGVTTRLIDPVTGAESARFGIAQRFRFSDQNVTLPGGTAVTDHSGDFIFGGQVHWNPKWSIDGLAQYNMDTGKSTRDALTLRYTPAQYHTLTAAFRYQADSTTTANDGTKTVDFNWQWPLSDLTGGLMGGKSATDPGRWYAVGRLSYSLHDRALSDSLVGAEYNACCWVGRIVLERLVTGRTTPDTRLMFQIQFNGFGNIGSNPTSTLLQNIQGYQPLNQSTQQPSRFTNYD</sequence>
<dbReference type="GO" id="GO:0009279">
    <property type="term" value="C:cell outer membrane"/>
    <property type="evidence" value="ECO:0007669"/>
    <property type="project" value="UniProtKB-SubCell"/>
</dbReference>
<dbReference type="InterPro" id="IPR050218">
    <property type="entry name" value="LptD"/>
</dbReference>
<comment type="similarity">
    <text evidence="1">Belongs to the LptD family.</text>
</comment>
<comment type="caution">
    <text evidence="3">The sequence shown here is derived from an EMBL/GenBank/DDBJ whole genome shotgun (WGS) entry which is preliminary data.</text>
</comment>
<proteinExistence type="inferred from homology"/>
<dbReference type="Pfam" id="PF04453">
    <property type="entry name" value="LptD"/>
    <property type="match status" value="1"/>
</dbReference>
<keyword evidence="1" id="KW-0472">Membrane</keyword>
<reference evidence="3 4" key="1">
    <citation type="submission" date="2016-03" db="EMBL/GenBank/DDBJ databases">
        <title>Genome sequence of Variovorax paradoxus KB5.</title>
        <authorList>
            <person name="Jeong H."/>
            <person name="Hong C.E."/>
            <person name="Jo S.H."/>
            <person name="Park J.M."/>
        </authorList>
    </citation>
    <scope>NUCLEOTIDE SEQUENCE [LARGE SCALE GENOMIC DNA]</scope>
    <source>
        <strain evidence="3 4">KB5</strain>
    </source>
</reference>
<dbReference type="Proteomes" id="UP000077852">
    <property type="component" value="Unassembled WGS sequence"/>
</dbReference>
<comment type="function">
    <text evidence="1">Together with LptE, is involved in the assembly of lipopolysaccharide (LPS) at the surface of the outer membrane.</text>
</comment>
<evidence type="ECO:0000313" key="3">
    <source>
        <dbReference type="EMBL" id="OAK57091.1"/>
    </source>
</evidence>
<dbReference type="GO" id="GO:0043165">
    <property type="term" value="P:Gram-negative-bacterium-type cell outer membrane assembly"/>
    <property type="evidence" value="ECO:0007669"/>
    <property type="project" value="UniProtKB-UniRule"/>
</dbReference>
<evidence type="ECO:0000256" key="1">
    <source>
        <dbReference type="HAMAP-Rule" id="MF_01411"/>
    </source>
</evidence>
<dbReference type="HAMAP" id="MF_01411">
    <property type="entry name" value="LPS_assembly_LptD"/>
    <property type="match status" value="1"/>
</dbReference>
<evidence type="ECO:0000259" key="2">
    <source>
        <dbReference type="Pfam" id="PF04453"/>
    </source>
</evidence>
<feature type="domain" description="LptD C-terminal" evidence="2">
    <location>
        <begin position="306"/>
        <end position="687"/>
    </location>
</feature>
<feature type="signal peptide" evidence="1">
    <location>
        <begin position="1"/>
        <end position="28"/>
    </location>
</feature>